<accession>I7Z9G0</accession>
<evidence type="ECO:0000313" key="7">
    <source>
        <dbReference type="Proteomes" id="UP000003704"/>
    </source>
</evidence>
<dbReference type="PIRSF" id="PIRSF037167">
    <property type="entry name" value="Mtase_YfcB_prd"/>
    <property type="match status" value="1"/>
</dbReference>
<comment type="function">
    <text evidence="4">Methylates ribosomal protein uL3 on a specific glutamine residue.</text>
</comment>
<keyword evidence="2 4" id="KW-0808">Transferase</keyword>
<dbReference type="Pfam" id="PF05175">
    <property type="entry name" value="MTS"/>
    <property type="match status" value="1"/>
</dbReference>
<dbReference type="PANTHER" id="PTHR47806:SF1">
    <property type="entry name" value="RIBOSOMAL PROTEIN UL3 GLUTAMINE METHYLTRANSFERASE"/>
    <property type="match status" value="1"/>
</dbReference>
<evidence type="ECO:0000313" key="6">
    <source>
        <dbReference type="EMBL" id="EIT68444.1"/>
    </source>
</evidence>
<dbReference type="PANTHER" id="PTHR47806">
    <property type="entry name" value="50S RIBOSOMAL PROTEIN L3 GLUTAMINE METHYLTRANSFERASE"/>
    <property type="match status" value="1"/>
</dbReference>
<dbReference type="FunFam" id="3.40.50.150:FF:000042">
    <property type="entry name" value="50S ribosomal protein L3 glutamine methyltransferase"/>
    <property type="match status" value="1"/>
</dbReference>
<dbReference type="GO" id="GO:0036009">
    <property type="term" value="F:protein-glutamine N-methyltransferase activity"/>
    <property type="evidence" value="ECO:0007669"/>
    <property type="project" value="UniProtKB-UniRule"/>
</dbReference>
<dbReference type="Gene3D" id="1.10.8.10">
    <property type="entry name" value="DNA helicase RuvA subunit, C-terminal domain"/>
    <property type="match status" value="1"/>
</dbReference>
<comment type="caution">
    <text evidence="6">The sequence shown here is derived from an EMBL/GenBank/DDBJ whole genome shotgun (WGS) entry which is preliminary data.</text>
</comment>
<dbReference type="InterPro" id="IPR004556">
    <property type="entry name" value="HemK-like"/>
</dbReference>
<dbReference type="Gene3D" id="3.40.50.150">
    <property type="entry name" value="Vaccinia Virus protein VP39"/>
    <property type="match status" value="1"/>
</dbReference>
<proteinExistence type="inferred from homology"/>
<sequence length="305" mass="33547">MSQTSVGDETIALETVRDLVRWGASEFARQGLIFGHGTDNALDESFHLVLHALKLPADLPTLYLESRVTASERASVVELLRKRVETRQPAAYLIGEIQFCGLPFYVDERVLVPRSPIAELIEAQFEPWVTQTPTRILDLCTGSGCIGIACAAAIEDAEVDLVDIDAGALEVAQRNIDRHGLGDRVKAIRSDLFAGLGKRQYELIVSNPPYVPTAEWQALGREFHQEPKLALEAGSDGMDIVERILREAPKYLSAKGLLICEVGGSVPEFEARWPDIPVSWPDFERGGDGVFAISRADLVGWLKGR</sequence>
<evidence type="ECO:0000256" key="1">
    <source>
        <dbReference type="ARBA" id="ARBA00022603"/>
    </source>
</evidence>
<dbReference type="GO" id="GO:0003676">
    <property type="term" value="F:nucleic acid binding"/>
    <property type="evidence" value="ECO:0007669"/>
    <property type="project" value="InterPro"/>
</dbReference>
<dbReference type="InterPro" id="IPR017127">
    <property type="entry name" value="Ribosome_uL3_MTase"/>
</dbReference>
<keyword evidence="1 4" id="KW-0489">Methyltransferase</keyword>
<keyword evidence="7" id="KW-1185">Reference proteome</keyword>
<feature type="domain" description="Methyltransferase small" evidence="5">
    <location>
        <begin position="133"/>
        <end position="234"/>
    </location>
</feature>
<dbReference type="PROSITE" id="PS00092">
    <property type="entry name" value="N6_MTASE"/>
    <property type="match status" value="1"/>
</dbReference>
<protein>
    <recommendedName>
        <fullName evidence="4">Ribosomal protein uL3 glutamine methyltransferase</fullName>
        <shortName evidence="4">uL3 MTase</shortName>
        <ecNumber evidence="4">2.1.1.298</ecNumber>
    </recommendedName>
    <alternativeName>
        <fullName evidence="4">N5-glutamine methyltransferase PrmB</fullName>
    </alternativeName>
</protein>
<dbReference type="InterPro" id="IPR029063">
    <property type="entry name" value="SAM-dependent_MTases_sf"/>
</dbReference>
<reference evidence="6 7" key="1">
    <citation type="journal article" date="2012" name="J. Bacteriol.">
        <title>Genome Sequence of n-Alkane-Degrading Hydrocarboniphaga effusa Strain AP103T (ATCC BAA-332T).</title>
        <authorList>
            <person name="Chang H.K."/>
            <person name="Zylstra G.J."/>
            <person name="Chae J.C."/>
        </authorList>
    </citation>
    <scope>NUCLEOTIDE SEQUENCE [LARGE SCALE GENOMIC DNA]</scope>
    <source>
        <strain evidence="6 7">AP103</strain>
    </source>
</reference>
<keyword evidence="3 4" id="KW-0949">S-adenosyl-L-methionine</keyword>
<dbReference type="HAMAP" id="MF_02125">
    <property type="entry name" value="L3_methyltr_PrmB"/>
    <property type="match status" value="1"/>
</dbReference>
<dbReference type="PATRIC" id="fig|1172194.4.peg.3532"/>
<evidence type="ECO:0000256" key="3">
    <source>
        <dbReference type="ARBA" id="ARBA00022691"/>
    </source>
</evidence>
<dbReference type="STRING" id="1172194.WQQ_36390"/>
<dbReference type="SUPFAM" id="SSF53335">
    <property type="entry name" value="S-adenosyl-L-methionine-dependent methyltransferases"/>
    <property type="match status" value="1"/>
</dbReference>
<name>I7Z9G0_9GAMM</name>
<dbReference type="RefSeq" id="WP_007186576.1">
    <property type="nucleotide sequence ID" value="NZ_AKGD01000003.1"/>
</dbReference>
<dbReference type="GO" id="GO:0005829">
    <property type="term" value="C:cytosol"/>
    <property type="evidence" value="ECO:0007669"/>
    <property type="project" value="TreeGrafter"/>
</dbReference>
<evidence type="ECO:0000256" key="4">
    <source>
        <dbReference type="HAMAP-Rule" id="MF_02125"/>
    </source>
</evidence>
<dbReference type="EC" id="2.1.1.298" evidence="4"/>
<gene>
    <name evidence="4" type="primary">prmB</name>
    <name evidence="6" type="ORF">WQQ_36390</name>
</gene>
<dbReference type="InterPro" id="IPR002052">
    <property type="entry name" value="DNA_methylase_N6_adenine_CS"/>
</dbReference>
<evidence type="ECO:0000259" key="5">
    <source>
        <dbReference type="Pfam" id="PF05175"/>
    </source>
</evidence>
<dbReference type="GO" id="GO:0032259">
    <property type="term" value="P:methylation"/>
    <property type="evidence" value="ECO:0007669"/>
    <property type="project" value="UniProtKB-KW"/>
</dbReference>
<dbReference type="NCBIfam" id="TIGR00536">
    <property type="entry name" value="hemK_fam"/>
    <property type="match status" value="1"/>
</dbReference>
<organism evidence="6 7">
    <name type="scientific">Hydrocarboniphaga effusa AP103</name>
    <dbReference type="NCBI Taxonomy" id="1172194"/>
    <lineage>
        <taxon>Bacteria</taxon>
        <taxon>Pseudomonadati</taxon>
        <taxon>Pseudomonadota</taxon>
        <taxon>Gammaproteobacteria</taxon>
        <taxon>Nevskiales</taxon>
        <taxon>Nevskiaceae</taxon>
        <taxon>Hydrocarboniphaga</taxon>
    </lineage>
</organism>
<comment type="similarity">
    <text evidence="4">Belongs to the protein N5-glutamine methyltransferase family. PrmB subfamily.</text>
</comment>
<dbReference type="CDD" id="cd02440">
    <property type="entry name" value="AdoMet_MTases"/>
    <property type="match status" value="1"/>
</dbReference>
<dbReference type="NCBIfam" id="TIGR03533">
    <property type="entry name" value="L3_gln_methyl"/>
    <property type="match status" value="1"/>
</dbReference>
<dbReference type="EMBL" id="AKGD01000003">
    <property type="protein sequence ID" value="EIT68444.1"/>
    <property type="molecule type" value="Genomic_DNA"/>
</dbReference>
<dbReference type="Proteomes" id="UP000003704">
    <property type="component" value="Unassembled WGS sequence"/>
</dbReference>
<dbReference type="OrthoDB" id="9800643at2"/>
<dbReference type="InterPro" id="IPR007848">
    <property type="entry name" value="Small_mtfrase_dom"/>
</dbReference>
<comment type="catalytic activity">
    <reaction evidence="4">
        <text>L-glutaminyl-[ribosomal protein uL3] + S-adenosyl-L-methionine = N(5)-methyl-L-glutaminyl-[ribosomal protein uL3] + S-adenosyl-L-homocysteine + H(+)</text>
        <dbReference type="Rhea" id="RHEA:45020"/>
        <dbReference type="Rhea" id="RHEA-COMP:11063"/>
        <dbReference type="Rhea" id="RHEA-COMP:11064"/>
        <dbReference type="ChEBI" id="CHEBI:15378"/>
        <dbReference type="ChEBI" id="CHEBI:30011"/>
        <dbReference type="ChEBI" id="CHEBI:57856"/>
        <dbReference type="ChEBI" id="CHEBI:59789"/>
        <dbReference type="ChEBI" id="CHEBI:61891"/>
        <dbReference type="EC" id="2.1.1.298"/>
    </reaction>
</comment>
<evidence type="ECO:0000256" key="2">
    <source>
        <dbReference type="ARBA" id="ARBA00022679"/>
    </source>
</evidence>
<dbReference type="AlphaFoldDB" id="I7Z9G0"/>